<dbReference type="AlphaFoldDB" id="A0A1M6WPA8"/>
<protein>
    <submittedName>
        <fullName evidence="1">Uncharacterized protein</fullName>
    </submittedName>
</protein>
<dbReference type="Proteomes" id="UP000183208">
    <property type="component" value="Unassembled WGS sequence"/>
</dbReference>
<gene>
    <name evidence="1" type="ORF">SAMN05444171_2444</name>
</gene>
<sequence>MRRGLIIAALIVGLGALSGGAAYERVAPGKNPGKPEWQEIAWPFPRDGWPAGKAFRCGATGCGGEVEVYVRPKIGFCNCDAGVTDDDEVDRVADLDLISAHFAPLEPGKVVRVADMPGRIRPYELAMSDGSRHTAIGIAVSHRCDLMVAVAKGSGDATAVQRAALDFLAEMSNWMSAAMEGR</sequence>
<organism evidence="1 2">
    <name type="scientific">Bradyrhizobium lablabi</name>
    <dbReference type="NCBI Taxonomy" id="722472"/>
    <lineage>
        <taxon>Bacteria</taxon>
        <taxon>Pseudomonadati</taxon>
        <taxon>Pseudomonadota</taxon>
        <taxon>Alphaproteobacteria</taxon>
        <taxon>Hyphomicrobiales</taxon>
        <taxon>Nitrobacteraceae</taxon>
        <taxon>Bradyrhizobium</taxon>
    </lineage>
</organism>
<accession>A0A1M6WPA8</accession>
<reference evidence="1 2" key="1">
    <citation type="submission" date="2016-10" db="EMBL/GenBank/DDBJ databases">
        <authorList>
            <person name="de Groot N.N."/>
        </authorList>
    </citation>
    <scope>NUCLEOTIDE SEQUENCE [LARGE SCALE GENOMIC DNA]</scope>
    <source>
        <strain evidence="1 2">GAS522</strain>
    </source>
</reference>
<dbReference type="OrthoDB" id="7375391at2"/>
<proteinExistence type="predicted"/>
<dbReference type="EMBL" id="FNTI01000001">
    <property type="protein sequence ID" value="SEC86323.1"/>
    <property type="molecule type" value="Genomic_DNA"/>
</dbReference>
<name>A0A1M6WPA8_9BRAD</name>
<evidence type="ECO:0000313" key="1">
    <source>
        <dbReference type="EMBL" id="SEC86323.1"/>
    </source>
</evidence>
<evidence type="ECO:0000313" key="2">
    <source>
        <dbReference type="Proteomes" id="UP000183208"/>
    </source>
</evidence>
<dbReference type="RefSeq" id="WP_074819257.1">
    <property type="nucleotide sequence ID" value="NZ_FNTI01000001.1"/>
</dbReference>